<dbReference type="PATRIC" id="fig|1166016.3.peg.1197"/>
<dbReference type="GO" id="GO:0030638">
    <property type="term" value="P:polyketide metabolic process"/>
    <property type="evidence" value="ECO:0007669"/>
    <property type="project" value="InterPro"/>
</dbReference>
<dbReference type="InterPro" id="IPR032710">
    <property type="entry name" value="NTF2-like_dom_sf"/>
</dbReference>
<dbReference type="Pfam" id="PF07366">
    <property type="entry name" value="SnoaL"/>
    <property type="match status" value="1"/>
</dbReference>
<name>A0A0H3HZR7_PECPM</name>
<evidence type="ECO:0000313" key="1">
    <source>
        <dbReference type="EMBL" id="AFI89292.1"/>
    </source>
</evidence>
<gene>
    <name evidence="1" type="ordered locus">W5S_1191</name>
</gene>
<evidence type="ECO:0000313" key="2">
    <source>
        <dbReference type="Proteomes" id="UP000008044"/>
    </source>
</evidence>
<sequence length="139" mass="15562">MKIGQKITATILLPVGCQIKALGETLTYFYAVRVQAGKILPFIWSSCHIRCAGFKHAVTHTHAAFEGFHIDIEAVVAENDLVVCRIAMSGQHIGDFDRWKASGQQVRFSGMDMHRIEGGRISETWHFENFDGLKIEETA</sequence>
<dbReference type="AlphaFoldDB" id="A0A0H3HZR7"/>
<dbReference type="SUPFAM" id="SSF54427">
    <property type="entry name" value="NTF2-like"/>
    <property type="match status" value="1"/>
</dbReference>
<dbReference type="HOGENOM" id="CLU_1843217_0_0_6"/>
<dbReference type="Proteomes" id="UP000008044">
    <property type="component" value="Chromosome"/>
</dbReference>
<accession>A0A0H3HZR7</accession>
<dbReference type="EMBL" id="CP003415">
    <property type="protein sequence ID" value="AFI89292.1"/>
    <property type="molecule type" value="Genomic_DNA"/>
</dbReference>
<dbReference type="KEGG" id="pec:W5S_1191"/>
<dbReference type="InterPro" id="IPR009959">
    <property type="entry name" value="Cyclase_SnoaL-like"/>
</dbReference>
<proteinExistence type="predicted"/>
<dbReference type="Gene3D" id="3.10.450.50">
    <property type="match status" value="1"/>
</dbReference>
<reference evidence="1 2" key="1">
    <citation type="journal article" date="2012" name="J. Bacteriol.">
        <title>Genome sequence of Pectobacterium sp. strain SCC3193.</title>
        <authorList>
            <person name="Koskinen J.P."/>
            <person name="Laine P."/>
            <person name="Niemi O."/>
            <person name="Nykyri J."/>
            <person name="Harjunpaa H."/>
            <person name="Auvinen P."/>
            <person name="Paulin L."/>
            <person name="Pirhonen M."/>
            <person name="Palva T."/>
            <person name="Holm L."/>
        </authorList>
    </citation>
    <scope>NUCLEOTIDE SEQUENCE [LARGE SCALE GENOMIC DNA]</scope>
    <source>
        <strain evidence="1 2">SCC3193</strain>
    </source>
</reference>
<dbReference type="eggNOG" id="COG5485">
    <property type="taxonomic scope" value="Bacteria"/>
</dbReference>
<organism evidence="1 2">
    <name type="scientific">Pectobacterium parmentieri</name>
    <dbReference type="NCBI Taxonomy" id="1905730"/>
    <lineage>
        <taxon>Bacteria</taxon>
        <taxon>Pseudomonadati</taxon>
        <taxon>Pseudomonadota</taxon>
        <taxon>Gammaproteobacteria</taxon>
        <taxon>Enterobacterales</taxon>
        <taxon>Pectobacteriaceae</taxon>
        <taxon>Pectobacterium</taxon>
    </lineage>
</organism>
<dbReference type="STRING" id="1905730.W5S_1191"/>
<protein>
    <recommendedName>
        <fullName evidence="3">Ester cyclase</fullName>
    </recommendedName>
</protein>
<evidence type="ECO:0008006" key="3">
    <source>
        <dbReference type="Google" id="ProtNLM"/>
    </source>
</evidence>
<dbReference type="RefSeq" id="WP_014698982.1">
    <property type="nucleotide sequence ID" value="NC_017845.1"/>
</dbReference>